<dbReference type="AlphaFoldDB" id="A0A9P0KX79"/>
<comment type="caution">
    <text evidence="1">The sequence shown here is derived from an EMBL/GenBank/DDBJ whole genome shotgun (WGS) entry which is preliminary data.</text>
</comment>
<gene>
    <name evidence="1" type="ORF">ACAOBT_LOCUS15659</name>
</gene>
<dbReference type="Proteomes" id="UP001152888">
    <property type="component" value="Unassembled WGS sequence"/>
</dbReference>
<organism evidence="1 2">
    <name type="scientific">Acanthoscelides obtectus</name>
    <name type="common">Bean weevil</name>
    <name type="synonym">Bruchus obtectus</name>
    <dbReference type="NCBI Taxonomy" id="200917"/>
    <lineage>
        <taxon>Eukaryota</taxon>
        <taxon>Metazoa</taxon>
        <taxon>Ecdysozoa</taxon>
        <taxon>Arthropoda</taxon>
        <taxon>Hexapoda</taxon>
        <taxon>Insecta</taxon>
        <taxon>Pterygota</taxon>
        <taxon>Neoptera</taxon>
        <taxon>Endopterygota</taxon>
        <taxon>Coleoptera</taxon>
        <taxon>Polyphaga</taxon>
        <taxon>Cucujiformia</taxon>
        <taxon>Chrysomeloidea</taxon>
        <taxon>Chrysomelidae</taxon>
        <taxon>Bruchinae</taxon>
        <taxon>Bruchini</taxon>
        <taxon>Acanthoscelides</taxon>
    </lineage>
</organism>
<evidence type="ECO:0000313" key="2">
    <source>
        <dbReference type="Proteomes" id="UP001152888"/>
    </source>
</evidence>
<accession>A0A9P0KX79</accession>
<protein>
    <submittedName>
        <fullName evidence="1">Uncharacterized protein</fullName>
    </submittedName>
</protein>
<dbReference type="EMBL" id="CAKOFQ010006943">
    <property type="protein sequence ID" value="CAH1983630.1"/>
    <property type="molecule type" value="Genomic_DNA"/>
</dbReference>
<evidence type="ECO:0000313" key="1">
    <source>
        <dbReference type="EMBL" id="CAH1983630.1"/>
    </source>
</evidence>
<name>A0A9P0KX79_ACAOB</name>
<keyword evidence="2" id="KW-1185">Reference proteome</keyword>
<reference evidence="1" key="1">
    <citation type="submission" date="2022-03" db="EMBL/GenBank/DDBJ databases">
        <authorList>
            <person name="Sayadi A."/>
        </authorList>
    </citation>
    <scope>NUCLEOTIDE SEQUENCE</scope>
</reference>
<proteinExistence type="predicted"/>
<dbReference type="OrthoDB" id="6819250at2759"/>
<sequence length="74" mass="8421">MKNKFACGSDGIPSFLVHDCASVISQHLTSRFNLCLKTSTFPDIWRKSKMTRRFITLSKAARILHDSRATSARY</sequence>